<name>A0ABW0LIL3_9BACI</name>
<gene>
    <name evidence="1" type="ORF">ACFPM4_10415</name>
</gene>
<accession>A0ABW0LIL3</accession>
<evidence type="ECO:0000313" key="1">
    <source>
        <dbReference type="EMBL" id="MFC5465160.1"/>
    </source>
</evidence>
<dbReference type="SUPFAM" id="SSF54001">
    <property type="entry name" value="Cysteine proteinases"/>
    <property type="match status" value="1"/>
</dbReference>
<comment type="caution">
    <text evidence="1">The sequence shown here is derived from an EMBL/GenBank/DDBJ whole genome shotgun (WGS) entry which is preliminary data.</text>
</comment>
<protein>
    <submittedName>
        <fullName evidence="1">Uncharacterized protein</fullName>
    </submittedName>
</protein>
<sequence length="194" mass="22634">MGEKKVYILLTDTGTILTKLIKLYTKKPYNHASISFDSDLSKVYSFGRKSVNNPFIGGFVQEDVSSELFEHADCAIYSLTVTEEDMEKMKRYIETIAKHEEQYRYHFLGLFGFLFNKPIERRNAFFCSQFVASVLKKCKSVDFEKPMALIAPDDFKKQSNMQLVYEGKLKAYQHKKVTRRWDFNSEFVSNVLPI</sequence>
<dbReference type="EMBL" id="JBHSMC010000014">
    <property type="protein sequence ID" value="MFC5465160.1"/>
    <property type="molecule type" value="Genomic_DNA"/>
</dbReference>
<dbReference type="Proteomes" id="UP001596147">
    <property type="component" value="Unassembled WGS sequence"/>
</dbReference>
<evidence type="ECO:0000313" key="2">
    <source>
        <dbReference type="Proteomes" id="UP001596147"/>
    </source>
</evidence>
<dbReference type="RefSeq" id="WP_382351109.1">
    <property type="nucleotide sequence ID" value="NZ_JBHSMC010000014.1"/>
</dbReference>
<reference evidence="2" key="1">
    <citation type="journal article" date="2019" name="Int. J. Syst. Evol. Microbiol.">
        <title>The Global Catalogue of Microorganisms (GCM) 10K type strain sequencing project: providing services to taxonomists for standard genome sequencing and annotation.</title>
        <authorList>
            <consortium name="The Broad Institute Genomics Platform"/>
            <consortium name="The Broad Institute Genome Sequencing Center for Infectious Disease"/>
            <person name="Wu L."/>
            <person name="Ma J."/>
        </authorList>
    </citation>
    <scope>NUCLEOTIDE SEQUENCE [LARGE SCALE GENOMIC DNA]</scope>
    <source>
        <strain evidence="2">CGMCC 1.12237</strain>
    </source>
</reference>
<proteinExistence type="predicted"/>
<dbReference type="Gene3D" id="3.90.1720.10">
    <property type="entry name" value="endopeptidase domain like (from Nostoc punctiforme)"/>
    <property type="match status" value="1"/>
</dbReference>
<organism evidence="1 2">
    <name type="scientific">Lederbergia graminis</name>
    <dbReference type="NCBI Taxonomy" id="735518"/>
    <lineage>
        <taxon>Bacteria</taxon>
        <taxon>Bacillati</taxon>
        <taxon>Bacillota</taxon>
        <taxon>Bacilli</taxon>
        <taxon>Bacillales</taxon>
        <taxon>Bacillaceae</taxon>
        <taxon>Lederbergia</taxon>
    </lineage>
</organism>
<keyword evidence="2" id="KW-1185">Reference proteome</keyword>
<dbReference type="InterPro" id="IPR038765">
    <property type="entry name" value="Papain-like_cys_pep_sf"/>
</dbReference>